<dbReference type="InterPro" id="IPR016181">
    <property type="entry name" value="Acyl_CoA_acyltransferase"/>
</dbReference>
<evidence type="ECO:0000313" key="2">
    <source>
        <dbReference type="EMBL" id="MFB5680553.1"/>
    </source>
</evidence>
<name>A0ABV5B4E2_9BACL</name>
<organism evidence="2 3">
    <name type="scientific">Paenibacillus terreus</name>
    <dbReference type="NCBI Taxonomy" id="1387834"/>
    <lineage>
        <taxon>Bacteria</taxon>
        <taxon>Bacillati</taxon>
        <taxon>Bacillota</taxon>
        <taxon>Bacilli</taxon>
        <taxon>Bacillales</taxon>
        <taxon>Paenibacillaceae</taxon>
        <taxon>Paenibacillus</taxon>
    </lineage>
</organism>
<dbReference type="RefSeq" id="WP_375524352.1">
    <property type="nucleotide sequence ID" value="NZ_JBHILM010000005.1"/>
</dbReference>
<evidence type="ECO:0000313" key="3">
    <source>
        <dbReference type="Proteomes" id="UP001580407"/>
    </source>
</evidence>
<dbReference type="Pfam" id="PF00583">
    <property type="entry name" value="Acetyltransf_1"/>
    <property type="match status" value="1"/>
</dbReference>
<dbReference type="InterPro" id="IPR000182">
    <property type="entry name" value="GNAT_dom"/>
</dbReference>
<gene>
    <name evidence="2" type="ORF">ACE3NQ_06480</name>
</gene>
<dbReference type="GO" id="GO:0016746">
    <property type="term" value="F:acyltransferase activity"/>
    <property type="evidence" value="ECO:0007669"/>
    <property type="project" value="UniProtKB-KW"/>
</dbReference>
<dbReference type="EMBL" id="JBHILM010000005">
    <property type="protein sequence ID" value="MFB5680553.1"/>
    <property type="molecule type" value="Genomic_DNA"/>
</dbReference>
<protein>
    <submittedName>
        <fullName evidence="2">GNAT family N-acetyltransferase</fullName>
        <ecNumber evidence="2">2.3.-.-</ecNumber>
    </submittedName>
</protein>
<dbReference type="Proteomes" id="UP001580407">
    <property type="component" value="Unassembled WGS sequence"/>
</dbReference>
<dbReference type="Gene3D" id="3.40.630.30">
    <property type="match status" value="1"/>
</dbReference>
<keyword evidence="3" id="KW-1185">Reference proteome</keyword>
<comment type="caution">
    <text evidence="2">The sequence shown here is derived from an EMBL/GenBank/DDBJ whole genome shotgun (WGS) entry which is preliminary data.</text>
</comment>
<feature type="domain" description="N-acetyltransferase" evidence="1">
    <location>
        <begin position="47"/>
        <end position="191"/>
    </location>
</feature>
<reference evidence="2 3" key="1">
    <citation type="submission" date="2024-09" db="EMBL/GenBank/DDBJ databases">
        <authorList>
            <person name="Ruan L."/>
        </authorList>
    </citation>
    <scope>NUCLEOTIDE SEQUENCE [LARGE SCALE GENOMIC DNA]</scope>
    <source>
        <strain evidence="2 3">D33</strain>
    </source>
</reference>
<keyword evidence="2" id="KW-0808">Transferase</keyword>
<sequence length="191" mass="21995">MSVTAVPGCEALTHFQGRLPGTSACVYNKFQVHQSNRELGCLYIKELIIRKIRAADYPHIYLLNQDFNPRLASFSEDRVKERIERIIRSTNDMILVGEYNNEVIGYIHGSPHELLFSDSLVNILGFVVKEKYRKRGVGTKLIASLEAWAKDNGFSGIKLLSHPSRIHAHRLYEHRGYIFTKEQKNFIKTFD</sequence>
<evidence type="ECO:0000259" key="1">
    <source>
        <dbReference type="PROSITE" id="PS51186"/>
    </source>
</evidence>
<dbReference type="SUPFAM" id="SSF55729">
    <property type="entry name" value="Acyl-CoA N-acyltransferases (Nat)"/>
    <property type="match status" value="1"/>
</dbReference>
<keyword evidence="2" id="KW-0012">Acyltransferase</keyword>
<dbReference type="CDD" id="cd04301">
    <property type="entry name" value="NAT_SF"/>
    <property type="match status" value="1"/>
</dbReference>
<dbReference type="PROSITE" id="PS51186">
    <property type="entry name" value="GNAT"/>
    <property type="match status" value="1"/>
</dbReference>
<dbReference type="EC" id="2.3.-.-" evidence="2"/>
<dbReference type="PANTHER" id="PTHR43072">
    <property type="entry name" value="N-ACETYLTRANSFERASE"/>
    <property type="match status" value="1"/>
</dbReference>
<dbReference type="PANTHER" id="PTHR43072:SF60">
    <property type="entry name" value="L-2,4-DIAMINOBUTYRIC ACID ACETYLTRANSFERASE"/>
    <property type="match status" value="1"/>
</dbReference>
<proteinExistence type="predicted"/>
<accession>A0ABV5B4E2</accession>